<dbReference type="PANTHER" id="PTHR43483">
    <property type="entry name" value="MEMBRANE TRANSPORTER PROTEIN HI_0806-RELATED"/>
    <property type="match status" value="1"/>
</dbReference>
<feature type="transmembrane region" description="Helical" evidence="5">
    <location>
        <begin position="141"/>
        <end position="159"/>
    </location>
</feature>
<feature type="transmembrane region" description="Helical" evidence="5">
    <location>
        <begin position="49"/>
        <end position="67"/>
    </location>
</feature>
<dbReference type="GO" id="GO:0005886">
    <property type="term" value="C:plasma membrane"/>
    <property type="evidence" value="ECO:0007669"/>
    <property type="project" value="UniProtKB-SubCell"/>
</dbReference>
<name>A0A4P6HJK8_9BACT</name>
<evidence type="ECO:0000256" key="1">
    <source>
        <dbReference type="ARBA" id="ARBA00004141"/>
    </source>
</evidence>
<feature type="transmembrane region" description="Helical" evidence="5">
    <location>
        <begin position="109"/>
        <end position="129"/>
    </location>
</feature>
<keyword evidence="4 5" id="KW-0472">Membrane</keyword>
<keyword evidence="2 5" id="KW-0812">Transmembrane</keyword>
<gene>
    <name evidence="6" type="ORF">C3Y92_08710</name>
</gene>
<comment type="similarity">
    <text evidence="5">Belongs to the 4-toluene sulfonate uptake permease (TSUP) (TC 2.A.102) family.</text>
</comment>
<comment type="subcellular location">
    <subcellularLocation>
        <location evidence="5">Cell membrane</location>
        <topology evidence="5">Multi-pass membrane protein</topology>
    </subcellularLocation>
    <subcellularLocation>
        <location evidence="1">Membrane</location>
        <topology evidence="1">Multi-pass membrane protein</topology>
    </subcellularLocation>
</comment>
<feature type="transmembrane region" description="Helical" evidence="5">
    <location>
        <begin position="179"/>
        <end position="200"/>
    </location>
</feature>
<dbReference type="Pfam" id="PF01925">
    <property type="entry name" value="TauE"/>
    <property type="match status" value="1"/>
</dbReference>
<evidence type="ECO:0000256" key="3">
    <source>
        <dbReference type="ARBA" id="ARBA00022989"/>
    </source>
</evidence>
<keyword evidence="7" id="KW-1185">Reference proteome</keyword>
<protein>
    <recommendedName>
        <fullName evidence="5">Probable membrane transporter protein</fullName>
    </recommendedName>
</protein>
<keyword evidence="5" id="KW-1003">Cell membrane</keyword>
<feature type="transmembrane region" description="Helical" evidence="5">
    <location>
        <begin position="79"/>
        <end position="97"/>
    </location>
</feature>
<dbReference type="OrthoDB" id="457670at2"/>
<dbReference type="EMBL" id="CP026538">
    <property type="protein sequence ID" value="QAZ67301.1"/>
    <property type="molecule type" value="Genomic_DNA"/>
</dbReference>
<evidence type="ECO:0000313" key="6">
    <source>
        <dbReference type="EMBL" id="QAZ67301.1"/>
    </source>
</evidence>
<dbReference type="InterPro" id="IPR002781">
    <property type="entry name" value="TM_pro_TauE-like"/>
</dbReference>
<feature type="transmembrane region" description="Helical" evidence="5">
    <location>
        <begin position="212"/>
        <end position="234"/>
    </location>
</feature>
<feature type="transmembrane region" description="Helical" evidence="5">
    <location>
        <begin position="7"/>
        <end position="37"/>
    </location>
</feature>
<keyword evidence="3 5" id="KW-1133">Transmembrane helix</keyword>
<evidence type="ECO:0000313" key="7">
    <source>
        <dbReference type="Proteomes" id="UP000293296"/>
    </source>
</evidence>
<sequence>MPSLSFLLAYLAFGAVAGIIAGLLGVGGGIVVVPALFWFFTAQGFSQELIMQMALGTSLAAIMFTSISSLRAHHRRGAVVWPIVKAITPGILVGTFLGSCVAAKLSTGFLKGFFVAFLYYVSIQMLLNIKPKAHRQIPGKFGMFGAGLAIGAVSSLVGIGGGTMSVPFMVWCNVAMHTAVGTSAAIGFPIALAGTIGYIINGLGAPNLPSLSFGYIYLPALFGVAAVSVLTAPYGAKLAHKLPVATLKRFFAVFLLAMATRMLWSMF</sequence>
<dbReference type="AlphaFoldDB" id="A0A4P6HJK8"/>
<dbReference type="KEGG" id="dcb:C3Y92_08710"/>
<dbReference type="Proteomes" id="UP000293296">
    <property type="component" value="Chromosome"/>
</dbReference>
<feature type="transmembrane region" description="Helical" evidence="5">
    <location>
        <begin position="246"/>
        <end position="264"/>
    </location>
</feature>
<proteinExistence type="inferred from homology"/>
<evidence type="ECO:0000256" key="5">
    <source>
        <dbReference type="RuleBase" id="RU363041"/>
    </source>
</evidence>
<organism evidence="6 7">
    <name type="scientific">Solidesulfovibrio carbinolicus</name>
    <dbReference type="NCBI Taxonomy" id="296842"/>
    <lineage>
        <taxon>Bacteria</taxon>
        <taxon>Pseudomonadati</taxon>
        <taxon>Thermodesulfobacteriota</taxon>
        <taxon>Desulfovibrionia</taxon>
        <taxon>Desulfovibrionales</taxon>
        <taxon>Desulfovibrionaceae</taxon>
        <taxon>Solidesulfovibrio</taxon>
    </lineage>
</organism>
<dbReference type="RefSeq" id="WP_129351763.1">
    <property type="nucleotide sequence ID" value="NZ_CP026538.1"/>
</dbReference>
<reference evidence="6 7" key="1">
    <citation type="submission" date="2018-02" db="EMBL/GenBank/DDBJ databases">
        <title>Genome sequence of Desulfovibrio carbinolicus DSM 3852.</title>
        <authorList>
            <person name="Wilbanks E."/>
            <person name="Skennerton C.T."/>
            <person name="Orphan V.J."/>
        </authorList>
    </citation>
    <scope>NUCLEOTIDE SEQUENCE [LARGE SCALE GENOMIC DNA]</scope>
    <source>
        <strain evidence="6 7">DSM 3852</strain>
    </source>
</reference>
<evidence type="ECO:0000256" key="2">
    <source>
        <dbReference type="ARBA" id="ARBA00022692"/>
    </source>
</evidence>
<accession>A0A4P6HJK8</accession>
<evidence type="ECO:0000256" key="4">
    <source>
        <dbReference type="ARBA" id="ARBA00023136"/>
    </source>
</evidence>
<dbReference type="PANTHER" id="PTHR43483:SF3">
    <property type="entry name" value="MEMBRANE TRANSPORTER PROTEIN HI_0806-RELATED"/>
    <property type="match status" value="1"/>
</dbReference>